<dbReference type="HOGENOM" id="CLU_145986_0_0_3"/>
<dbReference type="InterPro" id="IPR032710">
    <property type="entry name" value="NTF2-like_dom_sf"/>
</dbReference>
<protein>
    <recommendedName>
        <fullName evidence="2">DUF4440 domain-containing protein</fullName>
    </recommendedName>
</protein>
<dbReference type="STRING" id="1183438.GKIL_2277"/>
<dbReference type="KEGG" id="glj:GKIL_2277"/>
<feature type="domain" description="DUF4440" evidence="2">
    <location>
        <begin position="30"/>
        <end position="136"/>
    </location>
</feature>
<dbReference type="RefSeq" id="WP_023173683.1">
    <property type="nucleotide sequence ID" value="NC_022600.1"/>
</dbReference>
<reference evidence="3 4" key="1">
    <citation type="journal article" date="2013" name="PLoS ONE">
        <title>Cultivation and Complete Genome Sequencing of Gloeobacter kilaueensis sp. nov., from a Lava Cave in Kilauea Caldera, Hawai'i.</title>
        <authorList>
            <person name="Saw J.H."/>
            <person name="Schatz M."/>
            <person name="Brown M.V."/>
            <person name="Kunkel D.D."/>
            <person name="Foster J.S."/>
            <person name="Shick H."/>
            <person name="Christensen S."/>
            <person name="Hou S."/>
            <person name="Wan X."/>
            <person name="Donachie S.P."/>
        </authorList>
    </citation>
    <scope>NUCLEOTIDE SEQUENCE [LARGE SCALE GENOMIC DNA]</scope>
    <source>
        <strain evidence="4">JS</strain>
    </source>
</reference>
<keyword evidence="4" id="KW-1185">Reference proteome</keyword>
<evidence type="ECO:0000259" key="2">
    <source>
        <dbReference type="Pfam" id="PF14534"/>
    </source>
</evidence>
<feature type="signal peptide" evidence="1">
    <location>
        <begin position="1"/>
        <end position="21"/>
    </location>
</feature>
<feature type="chain" id="PRO_5004663703" description="DUF4440 domain-containing protein" evidence="1">
    <location>
        <begin position="22"/>
        <end position="147"/>
    </location>
</feature>
<gene>
    <name evidence="3" type="ORF">GKIL_2277</name>
</gene>
<proteinExistence type="predicted"/>
<dbReference type="OrthoDB" id="7201546at2"/>
<name>U5QI21_GLOK1</name>
<organism evidence="3 4">
    <name type="scientific">Gloeobacter kilaueensis (strain ATCC BAA-2537 / CCAP 1431/1 / ULC 316 / JS1)</name>
    <dbReference type="NCBI Taxonomy" id="1183438"/>
    <lineage>
        <taxon>Bacteria</taxon>
        <taxon>Bacillati</taxon>
        <taxon>Cyanobacteriota</taxon>
        <taxon>Cyanophyceae</taxon>
        <taxon>Gloeobacterales</taxon>
        <taxon>Gloeobacteraceae</taxon>
        <taxon>Gloeobacter</taxon>
    </lineage>
</organism>
<dbReference type="EMBL" id="CP003587">
    <property type="protein sequence ID" value="AGY58523.1"/>
    <property type="molecule type" value="Genomic_DNA"/>
</dbReference>
<sequence>MRYWIALGIVGLALGPLPVFAQSVGDGLVRTDTDFAEATAKRGLEGFLSYFAADATVMAGRPLTSKEDLRAYYGAGFSQPGFQLKWKPIKGEGSGEYGYTLGRYESSFVGPGGKPVTSSGSYLTVWKKQTDGSWKVISDLGSPDPPK</sequence>
<dbReference type="Gene3D" id="3.10.450.50">
    <property type="match status" value="1"/>
</dbReference>
<evidence type="ECO:0000313" key="4">
    <source>
        <dbReference type="Proteomes" id="UP000017396"/>
    </source>
</evidence>
<accession>U5QI21</accession>
<dbReference type="Proteomes" id="UP000017396">
    <property type="component" value="Chromosome"/>
</dbReference>
<dbReference type="AlphaFoldDB" id="U5QI21"/>
<dbReference type="InterPro" id="IPR027843">
    <property type="entry name" value="DUF4440"/>
</dbReference>
<dbReference type="eggNOG" id="COG4319">
    <property type="taxonomic scope" value="Bacteria"/>
</dbReference>
<keyword evidence="1" id="KW-0732">Signal</keyword>
<evidence type="ECO:0000256" key="1">
    <source>
        <dbReference type="SAM" id="SignalP"/>
    </source>
</evidence>
<evidence type="ECO:0000313" key="3">
    <source>
        <dbReference type="EMBL" id="AGY58523.1"/>
    </source>
</evidence>
<dbReference type="SUPFAM" id="SSF54427">
    <property type="entry name" value="NTF2-like"/>
    <property type="match status" value="1"/>
</dbReference>
<dbReference type="Pfam" id="PF14534">
    <property type="entry name" value="DUF4440"/>
    <property type="match status" value="1"/>
</dbReference>